<evidence type="ECO:0000256" key="7">
    <source>
        <dbReference type="ARBA" id="ARBA00023288"/>
    </source>
</evidence>
<dbReference type="PANTHER" id="PTHR35789">
    <property type="entry name" value="SPORE GERMINATION PROTEIN B3"/>
    <property type="match status" value="1"/>
</dbReference>
<name>A0ABU6GVS2_9BACL</name>
<dbReference type="InterPro" id="IPR008844">
    <property type="entry name" value="Spore_GerAC-like"/>
</dbReference>
<dbReference type="InterPro" id="IPR038501">
    <property type="entry name" value="Spore_GerAC_C_sf"/>
</dbReference>
<accession>A0ABU6GVS2</accession>
<dbReference type="NCBIfam" id="TIGR02887">
    <property type="entry name" value="spore_ger_x_C"/>
    <property type="match status" value="1"/>
</dbReference>
<dbReference type="RefSeq" id="WP_326090246.1">
    <property type="nucleotide sequence ID" value="NZ_JARLKZ010000016.1"/>
</dbReference>
<reference evidence="10 11" key="1">
    <citation type="submission" date="2023-03" db="EMBL/GenBank/DDBJ databases">
        <title>Bacillus Genome Sequencing.</title>
        <authorList>
            <person name="Dunlap C."/>
        </authorList>
    </citation>
    <scope>NUCLEOTIDE SEQUENCE [LARGE SCALE GENOMIC DNA]</scope>
    <source>
        <strain evidence="10 11">BD-525</strain>
    </source>
</reference>
<evidence type="ECO:0000256" key="5">
    <source>
        <dbReference type="ARBA" id="ARBA00023136"/>
    </source>
</evidence>
<gene>
    <name evidence="10" type="ORF">P4H66_21915</name>
</gene>
<sequence length="370" mass="42334">MKVKLGWLPLLLLLTSCTDEHVLENAGFIRTIAYDTADKDDENLLRVTISIPKSNHQDAIVYSTIAKSDKNAKMFFDRQNNRKLVNGQLRQVLFGENLAKKGIWKHLDSLIRDPSIGTRLHVIVAEADPQNLLQRNDYPQGPTAGEYIDTLIRTEANSGEVPETNLYTFSRDYYDEGIDPVANILKEQKTSLIINGIALFKGDQYVGKIQPEERMYFGLLHHNVRAGDLYIDLKDDHTDGEQAALQFLSSHRKVDVISSQGLLNNKQLKVVLHIHLQGSLLEYIGNLDMKKQPDQRKLEREMQEAIQAKCKSLIHMMQEQQTDPLGIGQYVRNAVPHDVWHKMDWKRVYSDADISVRVNVRIKDYGKLLH</sequence>
<comment type="similarity">
    <text evidence="2">Belongs to the GerABKC lipoprotein family.</text>
</comment>
<evidence type="ECO:0000256" key="3">
    <source>
        <dbReference type="ARBA" id="ARBA00022544"/>
    </source>
</evidence>
<keyword evidence="3" id="KW-0309">Germination</keyword>
<dbReference type="Pfam" id="PF25198">
    <property type="entry name" value="Spore_GerAC_N"/>
    <property type="match status" value="1"/>
</dbReference>
<evidence type="ECO:0000256" key="1">
    <source>
        <dbReference type="ARBA" id="ARBA00004635"/>
    </source>
</evidence>
<feature type="domain" description="Spore germination protein N-terminal" evidence="9">
    <location>
        <begin position="19"/>
        <end position="186"/>
    </location>
</feature>
<dbReference type="Gene3D" id="3.30.300.210">
    <property type="entry name" value="Nutrient germinant receptor protein C, domain 3"/>
    <property type="match status" value="1"/>
</dbReference>
<evidence type="ECO:0000313" key="10">
    <source>
        <dbReference type="EMBL" id="MEC0242471.1"/>
    </source>
</evidence>
<evidence type="ECO:0000256" key="2">
    <source>
        <dbReference type="ARBA" id="ARBA00007886"/>
    </source>
</evidence>
<dbReference type="PROSITE" id="PS51257">
    <property type="entry name" value="PROKAR_LIPOPROTEIN"/>
    <property type="match status" value="1"/>
</dbReference>
<keyword evidence="7" id="KW-0449">Lipoprotein</keyword>
<dbReference type="EMBL" id="JARLKZ010000016">
    <property type="protein sequence ID" value="MEC0242471.1"/>
    <property type="molecule type" value="Genomic_DNA"/>
</dbReference>
<keyword evidence="6" id="KW-0564">Palmitate</keyword>
<evidence type="ECO:0000259" key="9">
    <source>
        <dbReference type="Pfam" id="PF25198"/>
    </source>
</evidence>
<evidence type="ECO:0000313" key="11">
    <source>
        <dbReference type="Proteomes" id="UP001344632"/>
    </source>
</evidence>
<dbReference type="InterPro" id="IPR046953">
    <property type="entry name" value="Spore_GerAC-like_C"/>
</dbReference>
<keyword evidence="11" id="KW-1185">Reference proteome</keyword>
<evidence type="ECO:0000256" key="4">
    <source>
        <dbReference type="ARBA" id="ARBA00022729"/>
    </source>
</evidence>
<keyword evidence="5" id="KW-0472">Membrane</keyword>
<comment type="caution">
    <text evidence="10">The sequence shown here is derived from an EMBL/GenBank/DDBJ whole genome shotgun (WGS) entry which is preliminary data.</text>
</comment>
<organism evidence="10 11">
    <name type="scientific">Paenibacillus dokdonensis</name>
    <dbReference type="NCBI Taxonomy" id="2567944"/>
    <lineage>
        <taxon>Bacteria</taxon>
        <taxon>Bacillati</taxon>
        <taxon>Bacillota</taxon>
        <taxon>Bacilli</taxon>
        <taxon>Bacillales</taxon>
        <taxon>Paenibacillaceae</taxon>
        <taxon>Paenibacillus</taxon>
    </lineage>
</organism>
<keyword evidence="4" id="KW-0732">Signal</keyword>
<dbReference type="Pfam" id="PF05504">
    <property type="entry name" value="Spore_GerAC"/>
    <property type="match status" value="1"/>
</dbReference>
<evidence type="ECO:0000259" key="8">
    <source>
        <dbReference type="Pfam" id="PF05504"/>
    </source>
</evidence>
<dbReference type="Proteomes" id="UP001344632">
    <property type="component" value="Unassembled WGS sequence"/>
</dbReference>
<protein>
    <submittedName>
        <fullName evidence="10">Ger(X)C family spore germination protein</fullName>
    </submittedName>
</protein>
<evidence type="ECO:0000256" key="6">
    <source>
        <dbReference type="ARBA" id="ARBA00023139"/>
    </source>
</evidence>
<proteinExistence type="inferred from homology"/>
<dbReference type="PANTHER" id="PTHR35789:SF1">
    <property type="entry name" value="SPORE GERMINATION PROTEIN B3"/>
    <property type="match status" value="1"/>
</dbReference>
<comment type="subcellular location">
    <subcellularLocation>
        <location evidence="1">Membrane</location>
        <topology evidence="1">Lipid-anchor</topology>
    </subcellularLocation>
</comment>
<dbReference type="InterPro" id="IPR057336">
    <property type="entry name" value="GerAC_N"/>
</dbReference>
<feature type="domain" description="Spore germination GerAC-like C-terminal" evidence="8">
    <location>
        <begin position="195"/>
        <end position="366"/>
    </location>
</feature>